<feature type="chain" id="PRO_5047195726" evidence="1">
    <location>
        <begin position="23"/>
        <end position="510"/>
    </location>
</feature>
<accession>A0ABZ0G048</accession>
<keyword evidence="1" id="KW-0732">Signal</keyword>
<evidence type="ECO:0000313" key="3">
    <source>
        <dbReference type="Proteomes" id="UP001302374"/>
    </source>
</evidence>
<dbReference type="Proteomes" id="UP001302374">
    <property type="component" value="Chromosome"/>
</dbReference>
<dbReference type="EMBL" id="CP043839">
    <property type="protein sequence ID" value="WOF14070.1"/>
    <property type="molecule type" value="Genomic_DNA"/>
</dbReference>
<dbReference type="Pfam" id="PF16407">
    <property type="entry name" value="PKD_2"/>
    <property type="match status" value="1"/>
</dbReference>
<evidence type="ECO:0000256" key="1">
    <source>
        <dbReference type="SAM" id="SignalP"/>
    </source>
</evidence>
<dbReference type="PROSITE" id="PS51257">
    <property type="entry name" value="PROKAR_LIPOPROTEIN"/>
    <property type="match status" value="1"/>
</dbReference>
<dbReference type="InterPro" id="IPR032183">
    <property type="entry name" value="PKD-like"/>
</dbReference>
<sequence length="510" mass="57889">MNVMKKILILCLVMAWSITGCYEDKGDYDYRNLAEGTIGNVNGSYHVSVGDTLIIEPEIVFDLETKVGLKYEWSVELDSVFSREKNIEYIIPLDAPEQMKWVLQVTDTLSGLTFMTQTMVRVSSLYSDGFLILSEKNGVSSLSFLKRVKGEWARCIYDIYEGIEGVSLDGKPVQIHLHDLGNQTDEHIMLLQDDFYKCLDLDGANLEKSLELSKEFQVIPENVRPKQVFFDDWYSFLLAEDGRVFGRKNFSSEAFHTGYFSQYPMVYMEPDAVGEEVAHQLNADRFVYDMNTENGYVFVYEKERKRFLYIRGASSYGTIGEPKCAGYPNGFIPMDNLGNNELIATSGYWWNDYYIPAGGLYNIIKRADGTYVGQMLLTDDPEDIVAESQREFKGDMMNDNILLLIPDNGRGRGFGCPYAFIASGNVLYYFGKDAEGEIVPERYYSFPAEIKAMEDEFYANEYLCVGLANGAVYLLKINSEGFASDEAGRLVMKMDQNVGMVKQIIHKAAE</sequence>
<reference evidence="2 3" key="1">
    <citation type="submission" date="2019-09" db="EMBL/GenBank/DDBJ databases">
        <title>Butyricimonas paravirosa DSM 105722 (=214-4 = JCM 18677 = CCUG 65563).</title>
        <authorList>
            <person name="Le Roy T."/>
            <person name="Cani P.D."/>
        </authorList>
    </citation>
    <scope>NUCLEOTIDE SEQUENCE [LARGE SCALE GENOMIC DNA]</scope>
    <source>
        <strain evidence="2 3">DSM 105722</strain>
    </source>
</reference>
<protein>
    <submittedName>
        <fullName evidence="2">Uncharacterized protein</fullName>
    </submittedName>
</protein>
<name>A0ABZ0G048_9BACT</name>
<evidence type="ECO:0000313" key="2">
    <source>
        <dbReference type="EMBL" id="WOF14070.1"/>
    </source>
</evidence>
<proteinExistence type="predicted"/>
<feature type="signal peptide" evidence="1">
    <location>
        <begin position="1"/>
        <end position="22"/>
    </location>
</feature>
<organism evidence="2 3">
    <name type="scientific">Butyricimonas paravirosa</name>
    <dbReference type="NCBI Taxonomy" id="1472417"/>
    <lineage>
        <taxon>Bacteria</taxon>
        <taxon>Pseudomonadati</taxon>
        <taxon>Bacteroidota</taxon>
        <taxon>Bacteroidia</taxon>
        <taxon>Bacteroidales</taxon>
        <taxon>Odoribacteraceae</taxon>
        <taxon>Butyricimonas</taxon>
    </lineage>
</organism>
<keyword evidence="3" id="KW-1185">Reference proteome</keyword>
<gene>
    <name evidence="2" type="ORF">F1644_18150</name>
</gene>